<evidence type="ECO:0000256" key="4">
    <source>
        <dbReference type="PROSITE-ProRule" id="PRU00076"/>
    </source>
</evidence>
<dbReference type="Proteomes" id="UP000276133">
    <property type="component" value="Unassembled WGS sequence"/>
</dbReference>
<dbReference type="AlphaFoldDB" id="A0A3M7SXD5"/>
<dbReference type="OrthoDB" id="7726766at2759"/>
<sequence>MYKIRYLPNNIVISLIDKMVSSNFIQVTKLNENNVTNTIPQLSFGSTTEHYTEKSKITPKRIFSSENNQKVFHSTSSETENSEENQTKSGKSTSETNGISVAYFLDEITTSHLIQDEEDTNSNIPTVSNYFSSNNYSLEHSFPEYYLNAEEFFNLLSLKFDLSDCLINCSGNGKCKFIQNKKFICECFENFVGSNCQINTLPCASNPCLNNGTCLNNLENKTFTCQCDSQSNQLSLYYGKNCEKKIDVCSNETCSKQGVCYDIDGKAKCKCFPLYSGEKCEIESNEMMVKKVVIKTSAIIAMMTIVSFFVMCLACDMLSSVTISGVARILLMAATVASWNGNKFIHQSLSRPHEFIAVLASYCGGLSTVDLRIQPKCKLLLVLYYIQNTTVYFNDSGPFSKSVFTTLYDEE</sequence>
<keyword evidence="6" id="KW-0812">Transmembrane</keyword>
<comment type="caution">
    <text evidence="8">The sequence shown here is derived from an EMBL/GenBank/DDBJ whole genome shotgun (WGS) entry which is preliminary data.</text>
</comment>
<feature type="domain" description="EGF-like" evidence="7">
    <location>
        <begin position="199"/>
        <end position="243"/>
    </location>
</feature>
<evidence type="ECO:0000256" key="1">
    <source>
        <dbReference type="ARBA" id="ARBA00022536"/>
    </source>
</evidence>
<feature type="disulfide bond" evidence="4">
    <location>
        <begin position="165"/>
        <end position="175"/>
    </location>
</feature>
<dbReference type="Pfam" id="PF00008">
    <property type="entry name" value="EGF"/>
    <property type="match status" value="1"/>
</dbReference>
<feature type="disulfide bond" evidence="4">
    <location>
        <begin position="187"/>
        <end position="196"/>
    </location>
</feature>
<evidence type="ECO:0000256" key="2">
    <source>
        <dbReference type="ARBA" id="ARBA00022737"/>
    </source>
</evidence>
<feature type="transmembrane region" description="Helical" evidence="6">
    <location>
        <begin position="317"/>
        <end position="339"/>
    </location>
</feature>
<protein>
    <submittedName>
        <fullName evidence="8">Delta C isoform X2</fullName>
    </submittedName>
</protein>
<dbReference type="PROSITE" id="PS00022">
    <property type="entry name" value="EGF_1"/>
    <property type="match status" value="2"/>
</dbReference>
<feature type="domain" description="EGF-like" evidence="7">
    <location>
        <begin position="161"/>
        <end position="197"/>
    </location>
</feature>
<evidence type="ECO:0000313" key="8">
    <source>
        <dbReference type="EMBL" id="RNA40382.1"/>
    </source>
</evidence>
<evidence type="ECO:0000256" key="3">
    <source>
        <dbReference type="ARBA" id="ARBA00023157"/>
    </source>
</evidence>
<dbReference type="CDD" id="cd00054">
    <property type="entry name" value="EGF_CA"/>
    <property type="match status" value="2"/>
</dbReference>
<dbReference type="PANTHER" id="PTHR24049">
    <property type="entry name" value="CRUMBS FAMILY MEMBER"/>
    <property type="match status" value="1"/>
</dbReference>
<keyword evidence="6" id="KW-1133">Transmembrane helix</keyword>
<accession>A0A3M7SXD5</accession>
<dbReference type="SMART" id="SM00181">
    <property type="entry name" value="EGF"/>
    <property type="match status" value="3"/>
</dbReference>
<dbReference type="InterPro" id="IPR051022">
    <property type="entry name" value="Notch_Cell-Fate_Det"/>
</dbReference>
<gene>
    <name evidence="8" type="ORF">BpHYR1_001094</name>
</gene>
<dbReference type="SUPFAM" id="SSF57196">
    <property type="entry name" value="EGF/Laminin"/>
    <property type="match status" value="2"/>
</dbReference>
<dbReference type="InterPro" id="IPR000742">
    <property type="entry name" value="EGF"/>
</dbReference>
<comment type="caution">
    <text evidence="4">Lacks conserved residue(s) required for the propagation of feature annotation.</text>
</comment>
<dbReference type="Gene3D" id="2.10.25.10">
    <property type="entry name" value="Laminin"/>
    <property type="match status" value="2"/>
</dbReference>
<name>A0A3M7SXD5_BRAPC</name>
<organism evidence="8 9">
    <name type="scientific">Brachionus plicatilis</name>
    <name type="common">Marine rotifer</name>
    <name type="synonym">Brachionus muelleri</name>
    <dbReference type="NCBI Taxonomy" id="10195"/>
    <lineage>
        <taxon>Eukaryota</taxon>
        <taxon>Metazoa</taxon>
        <taxon>Spiralia</taxon>
        <taxon>Gnathifera</taxon>
        <taxon>Rotifera</taxon>
        <taxon>Eurotatoria</taxon>
        <taxon>Monogononta</taxon>
        <taxon>Pseudotrocha</taxon>
        <taxon>Ploima</taxon>
        <taxon>Brachionidae</taxon>
        <taxon>Brachionus</taxon>
    </lineage>
</organism>
<feature type="region of interest" description="Disordered" evidence="5">
    <location>
        <begin position="68"/>
        <end position="95"/>
    </location>
</feature>
<keyword evidence="1 4" id="KW-0245">EGF-like domain</keyword>
<dbReference type="STRING" id="10195.A0A3M7SXD5"/>
<feature type="transmembrane region" description="Helical" evidence="6">
    <location>
        <begin position="292"/>
        <end position="311"/>
    </location>
</feature>
<feature type="disulfide bond" evidence="4">
    <location>
        <begin position="271"/>
        <end position="280"/>
    </location>
</feature>
<evidence type="ECO:0000256" key="5">
    <source>
        <dbReference type="SAM" id="MobiDB-lite"/>
    </source>
</evidence>
<keyword evidence="9" id="KW-1185">Reference proteome</keyword>
<reference evidence="8 9" key="1">
    <citation type="journal article" date="2018" name="Sci. Rep.">
        <title>Genomic signatures of local adaptation to the degree of environmental predictability in rotifers.</title>
        <authorList>
            <person name="Franch-Gras L."/>
            <person name="Hahn C."/>
            <person name="Garcia-Roger E.M."/>
            <person name="Carmona M.J."/>
            <person name="Serra M."/>
            <person name="Gomez A."/>
        </authorList>
    </citation>
    <scope>NUCLEOTIDE SEQUENCE [LARGE SCALE GENOMIC DNA]</scope>
    <source>
        <strain evidence="8">HYR1</strain>
    </source>
</reference>
<evidence type="ECO:0000256" key="6">
    <source>
        <dbReference type="SAM" id="Phobius"/>
    </source>
</evidence>
<evidence type="ECO:0000313" key="9">
    <source>
        <dbReference type="Proteomes" id="UP000276133"/>
    </source>
</evidence>
<feature type="disulfide bond" evidence="4">
    <location>
        <begin position="208"/>
        <end position="225"/>
    </location>
</feature>
<proteinExistence type="predicted"/>
<keyword evidence="3 4" id="KW-1015">Disulfide bond</keyword>
<feature type="domain" description="EGF-like" evidence="7">
    <location>
        <begin position="245"/>
        <end position="281"/>
    </location>
</feature>
<dbReference type="PROSITE" id="PS50026">
    <property type="entry name" value="EGF_3"/>
    <property type="match status" value="3"/>
</dbReference>
<dbReference type="EMBL" id="REGN01000648">
    <property type="protein sequence ID" value="RNA40382.1"/>
    <property type="molecule type" value="Genomic_DNA"/>
</dbReference>
<keyword evidence="2" id="KW-0677">Repeat</keyword>
<evidence type="ECO:0000259" key="7">
    <source>
        <dbReference type="PROSITE" id="PS50026"/>
    </source>
</evidence>
<keyword evidence="6" id="KW-0472">Membrane</keyword>